<dbReference type="InterPro" id="IPR003593">
    <property type="entry name" value="AAA+_ATPase"/>
</dbReference>
<dbReference type="AlphaFoldDB" id="A0A1E2UUL8"/>
<keyword evidence="3" id="KW-0805">Transcription regulation</keyword>
<evidence type="ECO:0000256" key="5">
    <source>
        <dbReference type="ARBA" id="ARBA00023163"/>
    </source>
</evidence>
<keyword evidence="10" id="KW-1185">Reference proteome</keyword>
<dbReference type="SUPFAM" id="SSF46689">
    <property type="entry name" value="Homeodomain-like"/>
    <property type="match status" value="1"/>
</dbReference>
<keyword evidence="1" id="KW-0547">Nucleotide-binding</keyword>
<dbReference type="EMBL" id="LVJZ01000003">
    <property type="protein sequence ID" value="ODB98282.1"/>
    <property type="molecule type" value="Genomic_DNA"/>
</dbReference>
<dbReference type="GO" id="GO:0000160">
    <property type="term" value="P:phosphorelay signal transduction system"/>
    <property type="evidence" value="ECO:0007669"/>
    <property type="project" value="InterPro"/>
</dbReference>
<dbReference type="SUPFAM" id="SSF52540">
    <property type="entry name" value="P-loop containing nucleoside triphosphate hydrolases"/>
    <property type="match status" value="1"/>
</dbReference>
<dbReference type="InterPro" id="IPR001789">
    <property type="entry name" value="Sig_transdc_resp-reg_receiver"/>
</dbReference>
<dbReference type="InterPro" id="IPR027417">
    <property type="entry name" value="P-loop_NTPase"/>
</dbReference>
<evidence type="ECO:0000256" key="2">
    <source>
        <dbReference type="ARBA" id="ARBA00022840"/>
    </source>
</evidence>
<dbReference type="Pfam" id="PF00158">
    <property type="entry name" value="Sigma54_activat"/>
    <property type="match status" value="1"/>
</dbReference>
<dbReference type="OrthoDB" id="9804019at2"/>
<dbReference type="PROSITE" id="PS50045">
    <property type="entry name" value="SIGMA54_INTERACT_4"/>
    <property type="match status" value="1"/>
</dbReference>
<evidence type="ECO:0000313" key="10">
    <source>
        <dbReference type="Proteomes" id="UP000094849"/>
    </source>
</evidence>
<dbReference type="STRING" id="1818881.A3196_16890"/>
<dbReference type="GO" id="GO:0005524">
    <property type="term" value="F:ATP binding"/>
    <property type="evidence" value="ECO:0007669"/>
    <property type="project" value="UniProtKB-KW"/>
</dbReference>
<dbReference type="SMART" id="SM00382">
    <property type="entry name" value="AAA"/>
    <property type="match status" value="1"/>
</dbReference>
<dbReference type="InterPro" id="IPR058031">
    <property type="entry name" value="AAA_lid_NorR"/>
</dbReference>
<feature type="domain" description="Sigma-54 factor interaction" evidence="7">
    <location>
        <begin position="141"/>
        <end position="369"/>
    </location>
</feature>
<gene>
    <name evidence="9" type="ORF">A3196_16890</name>
</gene>
<protein>
    <submittedName>
        <fullName evidence="9">Fis family transcriptional regulator</fullName>
    </submittedName>
</protein>
<reference evidence="9 10" key="1">
    <citation type="submission" date="2016-03" db="EMBL/GenBank/DDBJ databases">
        <title>Chemosynthetic sulphur-oxidizing symbionts of marine invertebrate animals are capable of nitrogen fixation.</title>
        <authorList>
            <person name="Petersen J.M."/>
            <person name="Kemper A."/>
            <person name="Gruber-Vodicka H."/>
            <person name="Cardini U."/>
            <person name="Geest Mvander."/>
            <person name="Kleiner M."/>
            <person name="Bulgheresi S."/>
            <person name="Fussmann M."/>
            <person name="Herbold C."/>
            <person name="Seah B.K.B."/>
            <person name="Antony C.Paul."/>
            <person name="Liu D."/>
            <person name="Belitz A."/>
            <person name="Weber M."/>
        </authorList>
    </citation>
    <scope>NUCLEOTIDE SEQUENCE [LARGE SCALE GENOMIC DNA]</scope>
    <source>
        <strain evidence="9">G_D</strain>
    </source>
</reference>
<dbReference type="Pfam" id="PF00072">
    <property type="entry name" value="Response_reg"/>
    <property type="match status" value="1"/>
</dbReference>
<dbReference type="InterPro" id="IPR025662">
    <property type="entry name" value="Sigma_54_int_dom_ATP-bd_1"/>
</dbReference>
<dbReference type="PANTHER" id="PTHR32071:SF121">
    <property type="entry name" value="SIGMA L-DEPENDENT TRANSCRIPTIONAL REGULATOR YQIR-RELATED"/>
    <property type="match status" value="1"/>
</dbReference>
<keyword evidence="2" id="KW-0067">ATP-binding</keyword>
<keyword evidence="4" id="KW-0238">DNA-binding</keyword>
<dbReference type="InterPro" id="IPR002078">
    <property type="entry name" value="Sigma_54_int"/>
</dbReference>
<keyword evidence="5" id="KW-0804">Transcription</keyword>
<evidence type="ECO:0000313" key="9">
    <source>
        <dbReference type="EMBL" id="ODB98282.1"/>
    </source>
</evidence>
<dbReference type="Gene3D" id="1.10.8.60">
    <property type="match status" value="1"/>
</dbReference>
<dbReference type="Gene3D" id="3.40.50.300">
    <property type="entry name" value="P-loop containing nucleotide triphosphate hydrolases"/>
    <property type="match status" value="1"/>
</dbReference>
<dbReference type="Pfam" id="PF02954">
    <property type="entry name" value="HTH_8"/>
    <property type="match status" value="1"/>
</dbReference>
<comment type="caution">
    <text evidence="9">The sequence shown here is derived from an EMBL/GenBank/DDBJ whole genome shotgun (WGS) entry which is preliminary data.</text>
</comment>
<proteinExistence type="predicted"/>
<dbReference type="InterPro" id="IPR009057">
    <property type="entry name" value="Homeodomain-like_sf"/>
</dbReference>
<dbReference type="GO" id="GO:0006355">
    <property type="term" value="P:regulation of DNA-templated transcription"/>
    <property type="evidence" value="ECO:0007669"/>
    <property type="project" value="InterPro"/>
</dbReference>
<dbReference type="Gene3D" id="3.40.50.2300">
    <property type="match status" value="1"/>
</dbReference>
<dbReference type="PROSITE" id="PS50110">
    <property type="entry name" value="RESPONSE_REGULATORY"/>
    <property type="match status" value="1"/>
</dbReference>
<dbReference type="InterPro" id="IPR002197">
    <property type="entry name" value="HTH_Fis"/>
</dbReference>
<name>A0A1E2UUL8_9GAMM</name>
<dbReference type="InterPro" id="IPR025944">
    <property type="entry name" value="Sigma_54_int_dom_CS"/>
</dbReference>
<dbReference type="InterPro" id="IPR011006">
    <property type="entry name" value="CheY-like_superfamily"/>
</dbReference>
<dbReference type="Pfam" id="PF25601">
    <property type="entry name" value="AAA_lid_14"/>
    <property type="match status" value="1"/>
</dbReference>
<evidence type="ECO:0000259" key="8">
    <source>
        <dbReference type="PROSITE" id="PS50110"/>
    </source>
</evidence>
<dbReference type="SUPFAM" id="SSF52172">
    <property type="entry name" value="CheY-like"/>
    <property type="match status" value="1"/>
</dbReference>
<feature type="domain" description="Response regulatory" evidence="8">
    <location>
        <begin position="4"/>
        <end position="115"/>
    </location>
</feature>
<dbReference type="PANTHER" id="PTHR32071">
    <property type="entry name" value="TRANSCRIPTIONAL REGULATORY PROTEIN"/>
    <property type="match status" value="1"/>
</dbReference>
<sequence>MKSKLVVVEDDDTLRTLMIQHLSNMDYEVEGLSRWHSVMDYLEKYEPSLIITDARLPDANSLEYIEKISVNYPVIVLTAFGSVRDAVSAIKAGAVDYILKPVSLDTLTITVERALDNAALRRDHMFCKRQLEQSIQRNSSLVGNSAEMAELKQMIGAVAPNDITVLIQGESGSGKELVARAIHAHSHRKKHNYVAVDCCTLQENLFESELFGHEKGAFTGADKQKKGLIEGAEGGTLFLDEIGEINSSGQAKLLRVLETGQYRRLGSTKDLTANVRIVAATNRDLETMSAEGNFRSDLFFRLNAFNIVIPPLRDRRDDIPELAAHFVRNHNFSTRVIKNLSSSAIRSLVSYDWPGNIRELKNVIERAIILSGDRQIIKPEHFSFSRILGKSEGAVTLSFDHDPSMEELEAHYLSYQLKKYSGRRGKVAEVMGISERSIYRMIKRYELDENSYKAS</sequence>
<accession>A0A1E2UUL8</accession>
<dbReference type="SMART" id="SM00448">
    <property type="entry name" value="REC"/>
    <property type="match status" value="1"/>
</dbReference>
<feature type="modified residue" description="4-aspartylphosphate" evidence="6">
    <location>
        <position position="53"/>
    </location>
</feature>
<organism evidence="9 10">
    <name type="scientific">Candidatus Thiodiazotropha endoloripes</name>
    <dbReference type="NCBI Taxonomy" id="1818881"/>
    <lineage>
        <taxon>Bacteria</taxon>
        <taxon>Pseudomonadati</taxon>
        <taxon>Pseudomonadota</taxon>
        <taxon>Gammaproteobacteria</taxon>
        <taxon>Chromatiales</taxon>
        <taxon>Sedimenticolaceae</taxon>
        <taxon>Candidatus Thiodiazotropha</taxon>
    </lineage>
</organism>
<evidence type="ECO:0000256" key="1">
    <source>
        <dbReference type="ARBA" id="ARBA00022741"/>
    </source>
</evidence>
<dbReference type="Gene3D" id="1.10.10.60">
    <property type="entry name" value="Homeodomain-like"/>
    <property type="match status" value="1"/>
</dbReference>
<evidence type="ECO:0000256" key="6">
    <source>
        <dbReference type="PROSITE-ProRule" id="PRU00169"/>
    </source>
</evidence>
<evidence type="ECO:0000256" key="4">
    <source>
        <dbReference type="ARBA" id="ARBA00023125"/>
    </source>
</evidence>
<dbReference type="CDD" id="cd00009">
    <property type="entry name" value="AAA"/>
    <property type="match status" value="1"/>
</dbReference>
<keyword evidence="6" id="KW-0597">Phosphoprotein</keyword>
<evidence type="ECO:0000256" key="3">
    <source>
        <dbReference type="ARBA" id="ARBA00023015"/>
    </source>
</evidence>
<dbReference type="FunFam" id="3.40.50.300:FF:000006">
    <property type="entry name" value="DNA-binding transcriptional regulator NtrC"/>
    <property type="match status" value="1"/>
</dbReference>
<dbReference type="PROSITE" id="PS00676">
    <property type="entry name" value="SIGMA54_INTERACT_2"/>
    <property type="match status" value="1"/>
</dbReference>
<dbReference type="PROSITE" id="PS00688">
    <property type="entry name" value="SIGMA54_INTERACT_3"/>
    <property type="match status" value="1"/>
</dbReference>
<dbReference type="RefSeq" id="WP_069014633.1">
    <property type="nucleotide sequence ID" value="NZ_LVJW01000003.1"/>
</dbReference>
<dbReference type="PROSITE" id="PS00675">
    <property type="entry name" value="SIGMA54_INTERACT_1"/>
    <property type="match status" value="1"/>
</dbReference>
<dbReference type="InterPro" id="IPR025943">
    <property type="entry name" value="Sigma_54_int_dom_ATP-bd_2"/>
</dbReference>
<evidence type="ECO:0000259" key="7">
    <source>
        <dbReference type="PROSITE" id="PS50045"/>
    </source>
</evidence>
<dbReference type="GO" id="GO:0043565">
    <property type="term" value="F:sequence-specific DNA binding"/>
    <property type="evidence" value="ECO:0007669"/>
    <property type="project" value="InterPro"/>
</dbReference>
<dbReference type="Proteomes" id="UP000094849">
    <property type="component" value="Unassembled WGS sequence"/>
</dbReference>